<accession>A0ACB8GC02</accession>
<organism evidence="1 2">
    <name type="scientific">Sphaerodactylus townsendi</name>
    <dbReference type="NCBI Taxonomy" id="933632"/>
    <lineage>
        <taxon>Eukaryota</taxon>
        <taxon>Metazoa</taxon>
        <taxon>Chordata</taxon>
        <taxon>Craniata</taxon>
        <taxon>Vertebrata</taxon>
        <taxon>Euteleostomi</taxon>
        <taxon>Lepidosauria</taxon>
        <taxon>Squamata</taxon>
        <taxon>Bifurcata</taxon>
        <taxon>Gekkota</taxon>
        <taxon>Sphaerodactylidae</taxon>
        <taxon>Sphaerodactylus</taxon>
    </lineage>
</organism>
<evidence type="ECO:0000313" key="1">
    <source>
        <dbReference type="EMBL" id="KAH8016977.1"/>
    </source>
</evidence>
<gene>
    <name evidence="1" type="ORF">K3G42_024904</name>
</gene>
<name>A0ACB8GC02_9SAUR</name>
<comment type="caution">
    <text evidence="1">The sequence shown here is derived from an EMBL/GenBank/DDBJ whole genome shotgun (WGS) entry which is preliminary data.</text>
</comment>
<sequence length="141" mass="15037">MKEVCSRGTVEGTYASTSRHGRSPLGNQLANLQEENGTFPGSQQANLRAGKPPPPEKKKQCALQRSLLEAQECSDSQNKAAELDGPQVKKPVASEGGKWSTTKLHLPAAQEFPVSQSKATEQPPASTSSPEGTEVCYEEGN</sequence>
<reference evidence="1" key="1">
    <citation type="submission" date="2021-08" db="EMBL/GenBank/DDBJ databases">
        <title>The first chromosome-level gecko genome reveals the dynamic sex chromosomes of Neotropical dwarf geckos (Sphaerodactylidae: Sphaerodactylus).</title>
        <authorList>
            <person name="Pinto B.J."/>
            <person name="Keating S.E."/>
            <person name="Gamble T."/>
        </authorList>
    </citation>
    <scope>NUCLEOTIDE SEQUENCE</scope>
    <source>
        <strain evidence="1">TG3544</strain>
    </source>
</reference>
<keyword evidence="2" id="KW-1185">Reference proteome</keyword>
<dbReference type="Proteomes" id="UP000827872">
    <property type="component" value="Linkage Group LG01"/>
</dbReference>
<dbReference type="EMBL" id="CM037614">
    <property type="protein sequence ID" value="KAH8016977.1"/>
    <property type="molecule type" value="Genomic_DNA"/>
</dbReference>
<evidence type="ECO:0000313" key="2">
    <source>
        <dbReference type="Proteomes" id="UP000827872"/>
    </source>
</evidence>
<proteinExistence type="predicted"/>
<protein>
    <submittedName>
        <fullName evidence="1">Uncharacterized protein</fullName>
    </submittedName>
</protein>